<comment type="similarity">
    <text evidence="1">Belongs to the GAB family.</text>
</comment>
<reference evidence="4" key="2">
    <citation type="submission" date="2025-09" db="UniProtKB">
        <authorList>
            <consortium name="Ensembl"/>
        </authorList>
    </citation>
    <scope>IDENTIFICATION</scope>
</reference>
<dbReference type="Gene3D" id="2.30.29.30">
    <property type="entry name" value="Pleckstrin-homology domain (PH domain)/Phosphotyrosine-binding domain (PTB)"/>
    <property type="match status" value="1"/>
</dbReference>
<evidence type="ECO:0000256" key="2">
    <source>
        <dbReference type="SAM" id="MobiDB-lite"/>
    </source>
</evidence>
<protein>
    <recommendedName>
        <fullName evidence="3">PH domain-containing protein</fullName>
    </recommendedName>
</protein>
<dbReference type="InterPro" id="IPR011993">
    <property type="entry name" value="PH-like_dom_sf"/>
</dbReference>
<dbReference type="SUPFAM" id="SSF50729">
    <property type="entry name" value="PH domain-like"/>
    <property type="match status" value="1"/>
</dbReference>
<dbReference type="InterPro" id="IPR001849">
    <property type="entry name" value="PH_domain"/>
</dbReference>
<proteinExistence type="inferred from homology"/>
<dbReference type="InterPro" id="IPR046355">
    <property type="entry name" value="Gab1-4-like"/>
</dbReference>
<dbReference type="PANTHER" id="PTHR45960">
    <property type="entry name" value="GRB2-ASSOCIATED-BINDING PROTEIN"/>
    <property type="match status" value="1"/>
</dbReference>
<accession>A0A3B3VUQ7</accession>
<keyword evidence="5" id="KW-1185">Reference proteome</keyword>
<dbReference type="AlphaFoldDB" id="A0A3B3VUQ7"/>
<evidence type="ECO:0000259" key="3">
    <source>
        <dbReference type="PROSITE" id="PS50003"/>
    </source>
</evidence>
<dbReference type="GO" id="GO:0005737">
    <property type="term" value="C:cytoplasm"/>
    <property type="evidence" value="ECO:0007669"/>
    <property type="project" value="TreeGrafter"/>
</dbReference>
<organism evidence="4 5">
    <name type="scientific">Poecilia latipinna</name>
    <name type="common">sailfin molly</name>
    <dbReference type="NCBI Taxonomy" id="48699"/>
    <lineage>
        <taxon>Eukaryota</taxon>
        <taxon>Metazoa</taxon>
        <taxon>Chordata</taxon>
        <taxon>Craniata</taxon>
        <taxon>Vertebrata</taxon>
        <taxon>Euteleostomi</taxon>
        <taxon>Actinopterygii</taxon>
        <taxon>Neopterygii</taxon>
        <taxon>Teleostei</taxon>
        <taxon>Neoteleostei</taxon>
        <taxon>Acanthomorphata</taxon>
        <taxon>Ovalentaria</taxon>
        <taxon>Atherinomorphae</taxon>
        <taxon>Cyprinodontiformes</taxon>
        <taxon>Poeciliidae</taxon>
        <taxon>Poeciliinae</taxon>
        <taxon>Poecilia</taxon>
    </lineage>
</organism>
<dbReference type="SMART" id="SM00233">
    <property type="entry name" value="PH"/>
    <property type="match status" value="1"/>
</dbReference>
<dbReference type="GO" id="GO:0035591">
    <property type="term" value="F:signaling adaptor activity"/>
    <property type="evidence" value="ECO:0007669"/>
    <property type="project" value="TreeGrafter"/>
</dbReference>
<dbReference type="PANTHER" id="PTHR45960:SF5">
    <property type="entry name" value="GRB2-ASSOCIATED-BINDING PROTEIN 1"/>
    <property type="match status" value="1"/>
</dbReference>
<feature type="compositionally biased region" description="Low complexity" evidence="2">
    <location>
        <begin position="282"/>
        <end position="292"/>
    </location>
</feature>
<feature type="region of interest" description="Disordered" evidence="2">
    <location>
        <begin position="255"/>
        <end position="299"/>
    </location>
</feature>
<sequence length="432" mass="48847">MSGAADVVCEGWLRKSPPEKKLRRYAWKRRWFVLRSGRLSGEPDVLQYYKNQHSRRPIGTINLNLCEQVDAGLSFTKKELESSFVFDLRTEERTWYLVAESEDDMNRWVTSICLLCGFNPTDDGTTKKMSQIQHVPLAVLCTPTITMVTGSIPPPYDPVSVRHLEHDSSLQDGNYVPMTPLTSSLPALPPPAHMGFRNSTMTPVIPSTPPLRRNTMHNTSVGEAEVVPPPIHRNLKPQRKVKPAPLEITPVSQDWQEVPPPVRSPVTRTFTRGPSIRGSFRPSSAQSSSPSSDSDDPDDSYVTMVTCSFSQSAGEQVKHIFIIFNHQMLIFMSGILLKSDCFRLQSLRMMLHRGSEGGVSNTLVRRAEKQVEYLDLDLHTGRSTPTRQVYSKKKNNLMRVDYVVVDPKRTKALKNTREAWHDGRMSTEKEKS</sequence>
<dbReference type="Ensembl" id="ENSPLAT00000030323.1">
    <property type="protein sequence ID" value="ENSPLAP00000028607.1"/>
    <property type="gene ID" value="ENSPLAG00000018138.1"/>
</dbReference>
<evidence type="ECO:0000256" key="1">
    <source>
        <dbReference type="ARBA" id="ARBA00029462"/>
    </source>
</evidence>
<feature type="domain" description="PH" evidence="3">
    <location>
        <begin position="6"/>
        <end position="117"/>
    </location>
</feature>
<reference evidence="4" key="1">
    <citation type="submission" date="2025-08" db="UniProtKB">
        <authorList>
            <consortium name="Ensembl"/>
        </authorList>
    </citation>
    <scope>IDENTIFICATION</scope>
</reference>
<dbReference type="Pfam" id="PF00169">
    <property type="entry name" value="PH"/>
    <property type="match status" value="1"/>
</dbReference>
<evidence type="ECO:0000313" key="5">
    <source>
        <dbReference type="Proteomes" id="UP000261500"/>
    </source>
</evidence>
<dbReference type="PROSITE" id="PS50003">
    <property type="entry name" value="PH_DOMAIN"/>
    <property type="match status" value="1"/>
</dbReference>
<evidence type="ECO:0000313" key="4">
    <source>
        <dbReference type="Ensembl" id="ENSPLAP00000028607.1"/>
    </source>
</evidence>
<dbReference type="STRING" id="48699.ENSPLAP00000028607"/>
<dbReference type="Proteomes" id="UP000261500">
    <property type="component" value="Unplaced"/>
</dbReference>
<name>A0A3B3VUQ7_9TELE</name>
<dbReference type="GeneTree" id="ENSGT00940000156801"/>
<dbReference type="GO" id="GO:0007165">
    <property type="term" value="P:signal transduction"/>
    <property type="evidence" value="ECO:0007669"/>
    <property type="project" value="TreeGrafter"/>
</dbReference>